<protein>
    <submittedName>
        <fullName evidence="1">Uncharacterized protein</fullName>
    </submittedName>
</protein>
<evidence type="ECO:0000313" key="2">
    <source>
        <dbReference type="Proteomes" id="UP001370758"/>
    </source>
</evidence>
<name>A0AAV9W0B9_9PEZI</name>
<dbReference type="Proteomes" id="UP001370758">
    <property type="component" value="Unassembled WGS sequence"/>
</dbReference>
<sequence>MRDFLIGCLGTKEKDLYQTNWLKSVQKAFWCLQWLDHATTIGGGVGRPLDQARGTVRNTGDLAAHGADVELDAVLAMLELGNDQKCVLEAFRLIYGQTAQFC</sequence>
<reference evidence="1 2" key="1">
    <citation type="submission" date="2023-08" db="EMBL/GenBank/DDBJ databases">
        <authorList>
            <person name="Palmer J.M."/>
        </authorList>
    </citation>
    <scope>NUCLEOTIDE SEQUENCE [LARGE SCALE GENOMIC DNA]</scope>
    <source>
        <strain evidence="1 2">TWF481</strain>
    </source>
</reference>
<dbReference type="EMBL" id="JAVHJL010000007">
    <property type="protein sequence ID" value="KAK6499938.1"/>
    <property type="molecule type" value="Genomic_DNA"/>
</dbReference>
<evidence type="ECO:0000313" key="1">
    <source>
        <dbReference type="EMBL" id="KAK6499938.1"/>
    </source>
</evidence>
<dbReference type="AlphaFoldDB" id="A0AAV9W0B9"/>
<comment type="caution">
    <text evidence="1">The sequence shown here is derived from an EMBL/GenBank/DDBJ whole genome shotgun (WGS) entry which is preliminary data.</text>
</comment>
<keyword evidence="2" id="KW-1185">Reference proteome</keyword>
<gene>
    <name evidence="1" type="ORF">TWF481_010294</name>
</gene>
<accession>A0AAV9W0B9</accession>
<proteinExistence type="predicted"/>
<organism evidence="1 2">
    <name type="scientific">Arthrobotrys musiformis</name>
    <dbReference type="NCBI Taxonomy" id="47236"/>
    <lineage>
        <taxon>Eukaryota</taxon>
        <taxon>Fungi</taxon>
        <taxon>Dikarya</taxon>
        <taxon>Ascomycota</taxon>
        <taxon>Pezizomycotina</taxon>
        <taxon>Orbiliomycetes</taxon>
        <taxon>Orbiliales</taxon>
        <taxon>Orbiliaceae</taxon>
        <taxon>Arthrobotrys</taxon>
    </lineage>
</organism>